<evidence type="ECO:0000313" key="2">
    <source>
        <dbReference type="EMBL" id="CUO16331.1"/>
    </source>
</evidence>
<evidence type="ECO:0000313" key="5">
    <source>
        <dbReference type="Proteomes" id="UP000095709"/>
    </source>
</evidence>
<dbReference type="RefSeq" id="WP_022462094.1">
    <property type="nucleotide sequence ID" value="NZ_JAJCHX010000012.1"/>
</dbReference>
<dbReference type="Proteomes" id="UP000095706">
    <property type="component" value="Unassembled WGS sequence"/>
</dbReference>
<evidence type="ECO:0000313" key="4">
    <source>
        <dbReference type="Proteomes" id="UP000095706"/>
    </source>
</evidence>
<proteinExistence type="predicted"/>
<gene>
    <name evidence="2" type="primary">ptpB</name>
    <name evidence="2" type="ORF">ERS852406_01394</name>
    <name evidence="3" type="ORF">ERS852498_00107</name>
</gene>
<evidence type="ECO:0000259" key="1">
    <source>
        <dbReference type="SMART" id="SM00226"/>
    </source>
</evidence>
<reference evidence="4 5" key="1">
    <citation type="submission" date="2015-09" db="EMBL/GenBank/DDBJ databases">
        <authorList>
            <consortium name="Pathogen Informatics"/>
        </authorList>
    </citation>
    <scope>NUCLEOTIDE SEQUENCE [LARGE SCALE GENOMIC DNA]</scope>
    <source>
        <strain evidence="2 4">2789STDY5608849</strain>
        <strain evidence="3 5">2789STDY5834885</strain>
    </source>
</reference>
<dbReference type="STRING" id="1150298.ERS852406_01394"/>
<dbReference type="EMBL" id="CYYV01000006">
    <property type="protein sequence ID" value="CUO16331.1"/>
    <property type="molecule type" value="Genomic_DNA"/>
</dbReference>
<accession>A0A174CRZ9</accession>
<evidence type="ECO:0000313" key="3">
    <source>
        <dbReference type="EMBL" id="CUO64022.1"/>
    </source>
</evidence>
<dbReference type="EMBL" id="CZAL01000001">
    <property type="protein sequence ID" value="CUO64022.1"/>
    <property type="molecule type" value="Genomic_DNA"/>
</dbReference>
<dbReference type="InterPro" id="IPR023485">
    <property type="entry name" value="Ptyr_pPase"/>
</dbReference>
<keyword evidence="2" id="KW-0378">Hydrolase</keyword>
<dbReference type="EC" id="3.1.3.48" evidence="2"/>
<dbReference type="Gene3D" id="3.40.50.2300">
    <property type="match status" value="1"/>
</dbReference>
<sequence>MDADDTARAPMAKAILQSKELPWPMEIGSRGLVVLFPQPVNQKVEAVLARNGLSAKDHTTTPLTAEDINDDTLLLVMEDSQREKIREDFPDAPHLQTIAGFLRLAGDIPALYGEPLTEYGKCYEALEFLIEGVLARLKEEEEQ</sequence>
<dbReference type="SMART" id="SM00226">
    <property type="entry name" value="LMWPc"/>
    <property type="match status" value="1"/>
</dbReference>
<dbReference type="SUPFAM" id="SSF52788">
    <property type="entry name" value="Phosphotyrosine protein phosphatases I"/>
    <property type="match status" value="1"/>
</dbReference>
<dbReference type="Proteomes" id="UP000095709">
    <property type="component" value="Unassembled WGS sequence"/>
</dbReference>
<dbReference type="AlphaFoldDB" id="A0A174CRZ9"/>
<feature type="domain" description="Phosphotyrosine protein phosphatase I" evidence="1">
    <location>
        <begin position="6"/>
        <end position="136"/>
    </location>
</feature>
<dbReference type="InterPro" id="IPR036196">
    <property type="entry name" value="Ptyr_pPase_sf"/>
</dbReference>
<organism evidence="2 4">
    <name type="scientific">Fusicatenibacter saccharivorans</name>
    <dbReference type="NCBI Taxonomy" id="1150298"/>
    <lineage>
        <taxon>Bacteria</taxon>
        <taxon>Bacillati</taxon>
        <taxon>Bacillota</taxon>
        <taxon>Clostridia</taxon>
        <taxon>Lachnospirales</taxon>
        <taxon>Lachnospiraceae</taxon>
        <taxon>Fusicatenibacter</taxon>
    </lineage>
</organism>
<dbReference type="GO" id="GO:0004725">
    <property type="term" value="F:protein tyrosine phosphatase activity"/>
    <property type="evidence" value="ECO:0007669"/>
    <property type="project" value="UniProtKB-EC"/>
</dbReference>
<protein>
    <submittedName>
        <fullName evidence="2">Low molecular weight protein-tyrosine-phosphatase ptpB</fullName>
        <ecNumber evidence="2">3.1.3.48</ecNumber>
    </submittedName>
</protein>
<dbReference type="Pfam" id="PF01451">
    <property type="entry name" value="LMWPc"/>
    <property type="match status" value="1"/>
</dbReference>
<name>A0A174CRZ9_9FIRM</name>